<keyword evidence="1" id="KW-0378">Hydrolase</keyword>
<dbReference type="InterPro" id="IPR029058">
    <property type="entry name" value="AB_hydrolase_fold"/>
</dbReference>
<protein>
    <submittedName>
        <fullName evidence="1">Alpha/beta hydrolase</fullName>
    </submittedName>
</protein>
<dbReference type="RefSeq" id="WP_066204869.1">
    <property type="nucleotide sequence ID" value="NZ_CP076132.1"/>
</dbReference>
<dbReference type="EMBL" id="CP076132">
    <property type="protein sequence ID" value="QWG01079.1"/>
    <property type="molecule type" value="Genomic_DNA"/>
</dbReference>
<dbReference type="GO" id="GO:0016787">
    <property type="term" value="F:hydrolase activity"/>
    <property type="evidence" value="ECO:0007669"/>
    <property type="project" value="UniProtKB-KW"/>
</dbReference>
<dbReference type="Gene3D" id="3.40.50.1820">
    <property type="entry name" value="alpha/beta hydrolase"/>
    <property type="match status" value="1"/>
</dbReference>
<sequence length="269" mass="31523">MFYFSQNIQENFKGFKVFGNGQKLLICFHGYGQTNDVYNPISSYTNEYTILSISLPYHSSNDVFDRSLSTNYPLTVYHFIIHYARVHKFKSWQLCGFSIGARLALFCYKQNPKKCDKLFLIAPDGVGRNYFFPALTNKMINPIFKFVMSKNKFLRRVISSIKSIHLISPGLAQFALNSVDSKEKSKRIARTWISLRKARFSDKKLKKILHKYHTPFYLVSGVSDKIISESRLRRFTDLMEEKHHIRLKGNHFTVLNTFFQWFVKQPPSI</sequence>
<evidence type="ECO:0000313" key="1">
    <source>
        <dbReference type="EMBL" id="QWG01079.1"/>
    </source>
</evidence>
<dbReference type="Proteomes" id="UP000678679">
    <property type="component" value="Chromosome 1"/>
</dbReference>
<organism evidence="1 2">
    <name type="scientific">Flammeovirga yaeyamensis</name>
    <dbReference type="NCBI Taxonomy" id="367791"/>
    <lineage>
        <taxon>Bacteria</taxon>
        <taxon>Pseudomonadati</taxon>
        <taxon>Bacteroidota</taxon>
        <taxon>Cytophagia</taxon>
        <taxon>Cytophagales</taxon>
        <taxon>Flammeovirgaceae</taxon>
        <taxon>Flammeovirga</taxon>
    </lineage>
</organism>
<gene>
    <name evidence="1" type="ORF">KMW28_15610</name>
</gene>
<dbReference type="KEGG" id="fya:KMW28_15610"/>
<reference evidence="1 2" key="1">
    <citation type="submission" date="2021-05" db="EMBL/GenBank/DDBJ databases">
        <title>Comparative genomic studies on the polysaccharide-degrading batcterial strains of the Flammeovirga genus.</title>
        <authorList>
            <person name="Zewei F."/>
            <person name="Zheng Z."/>
            <person name="Yu L."/>
            <person name="Ruyue G."/>
            <person name="Yanhong M."/>
            <person name="Yuanyuan C."/>
            <person name="Jingyan G."/>
            <person name="Wenjun H."/>
        </authorList>
    </citation>
    <scope>NUCLEOTIDE SEQUENCE [LARGE SCALE GENOMIC DNA]</scope>
    <source>
        <strain evidence="1 2">NBRC:100898</strain>
    </source>
</reference>
<keyword evidence="2" id="KW-1185">Reference proteome</keyword>
<evidence type="ECO:0000313" key="2">
    <source>
        <dbReference type="Proteomes" id="UP000678679"/>
    </source>
</evidence>
<accession>A0AAX1N0G8</accession>
<dbReference type="SUPFAM" id="SSF53474">
    <property type="entry name" value="alpha/beta-Hydrolases"/>
    <property type="match status" value="1"/>
</dbReference>
<name>A0AAX1N0G8_9BACT</name>
<dbReference type="AlphaFoldDB" id="A0AAX1N0G8"/>
<proteinExistence type="predicted"/>